<feature type="compositionally biased region" description="Low complexity" evidence="1">
    <location>
        <begin position="134"/>
        <end position="148"/>
    </location>
</feature>
<keyword evidence="2" id="KW-1185">Reference proteome</keyword>
<name>A0A1I7T6T5_9PELO</name>
<feature type="compositionally biased region" description="Acidic residues" evidence="1">
    <location>
        <begin position="107"/>
        <end position="133"/>
    </location>
</feature>
<dbReference type="STRING" id="1561998.A0A1I7T6T5"/>
<sequence length="163" mass="18066">MRQNKGTYNAAAFNSPSMINNGMLLAKNNAPFLPLILIIKVLLQDFDYNGTSREARGSYEEYKDDIDHLLEEDLTFYDEGADTAAGDVQVKQAPVLTTAAPVTVPGVEEEEDAGEENGAETEEYEEEDEEEEVTTTTEATTTTTTPEEVTTEVEEEEEEEDVK</sequence>
<accession>A0A1I7T6T5</accession>
<proteinExistence type="predicted"/>
<evidence type="ECO:0000313" key="3">
    <source>
        <dbReference type="WBParaSite" id="Csp11.Scaffold524.g2968.t1"/>
    </source>
</evidence>
<dbReference type="Proteomes" id="UP000095282">
    <property type="component" value="Unplaced"/>
</dbReference>
<feature type="region of interest" description="Disordered" evidence="1">
    <location>
        <begin position="99"/>
        <end position="163"/>
    </location>
</feature>
<feature type="compositionally biased region" description="Acidic residues" evidence="1">
    <location>
        <begin position="149"/>
        <end position="163"/>
    </location>
</feature>
<dbReference type="AlphaFoldDB" id="A0A1I7T6T5"/>
<dbReference type="WBParaSite" id="Csp11.Scaffold524.g2968.t1">
    <property type="protein sequence ID" value="Csp11.Scaffold524.g2968.t1"/>
    <property type="gene ID" value="Csp11.Scaffold524.g2968"/>
</dbReference>
<reference evidence="3" key="1">
    <citation type="submission" date="2016-11" db="UniProtKB">
        <authorList>
            <consortium name="WormBaseParasite"/>
        </authorList>
    </citation>
    <scope>IDENTIFICATION</scope>
</reference>
<protein>
    <submittedName>
        <fullName evidence="3">Acidic leucine-rich nuclear phosphoprotein 32-related protein</fullName>
    </submittedName>
</protein>
<organism evidence="2 3">
    <name type="scientific">Caenorhabditis tropicalis</name>
    <dbReference type="NCBI Taxonomy" id="1561998"/>
    <lineage>
        <taxon>Eukaryota</taxon>
        <taxon>Metazoa</taxon>
        <taxon>Ecdysozoa</taxon>
        <taxon>Nematoda</taxon>
        <taxon>Chromadorea</taxon>
        <taxon>Rhabditida</taxon>
        <taxon>Rhabditina</taxon>
        <taxon>Rhabditomorpha</taxon>
        <taxon>Rhabditoidea</taxon>
        <taxon>Rhabditidae</taxon>
        <taxon>Peloderinae</taxon>
        <taxon>Caenorhabditis</taxon>
    </lineage>
</organism>
<evidence type="ECO:0000256" key="1">
    <source>
        <dbReference type="SAM" id="MobiDB-lite"/>
    </source>
</evidence>
<evidence type="ECO:0000313" key="2">
    <source>
        <dbReference type="Proteomes" id="UP000095282"/>
    </source>
</evidence>